<protein>
    <submittedName>
        <fullName evidence="1">Uncharacterized protein</fullName>
    </submittedName>
</protein>
<comment type="caution">
    <text evidence="1">The sequence shown here is derived from an EMBL/GenBank/DDBJ whole genome shotgun (WGS) entry which is preliminary data.</text>
</comment>
<name>A0A0W8FRL7_9ZZZZ</name>
<proteinExistence type="predicted"/>
<organism evidence="1">
    <name type="scientific">hydrocarbon metagenome</name>
    <dbReference type="NCBI Taxonomy" id="938273"/>
    <lineage>
        <taxon>unclassified sequences</taxon>
        <taxon>metagenomes</taxon>
        <taxon>ecological metagenomes</taxon>
    </lineage>
</organism>
<gene>
    <name evidence="1" type="ORF">ASZ90_006647</name>
</gene>
<reference evidence="1" key="1">
    <citation type="journal article" date="2015" name="Proc. Natl. Acad. Sci. U.S.A.">
        <title>Networks of energetic and metabolic interactions define dynamics in microbial communities.</title>
        <authorList>
            <person name="Embree M."/>
            <person name="Liu J.K."/>
            <person name="Al-Bassam M.M."/>
            <person name="Zengler K."/>
        </authorList>
    </citation>
    <scope>NUCLEOTIDE SEQUENCE</scope>
</reference>
<dbReference type="AlphaFoldDB" id="A0A0W8FRL7"/>
<accession>A0A0W8FRL7</accession>
<dbReference type="EMBL" id="LNQE01000899">
    <property type="protein sequence ID" value="KUG23541.1"/>
    <property type="molecule type" value="Genomic_DNA"/>
</dbReference>
<evidence type="ECO:0000313" key="1">
    <source>
        <dbReference type="EMBL" id="KUG23541.1"/>
    </source>
</evidence>
<sequence length="37" mass="3990">MILKLRGVGPAFAGNPFDLELDKGDNRICLNQDLSAS</sequence>